<reference evidence="1 2" key="1">
    <citation type="submission" date="2017-08" db="EMBL/GenBank/DDBJ databases">
        <title>Halomonas alkalisoli sp. nov., isolated from saline alkaline soil.</title>
        <authorList>
            <person name="Wang D."/>
            <person name="Zhang G."/>
        </authorList>
    </citation>
    <scope>NUCLEOTIDE SEQUENCE [LARGE SCALE GENOMIC DNA]</scope>
    <source>
        <strain evidence="1 2">WRN001</strain>
    </source>
</reference>
<protein>
    <submittedName>
        <fullName evidence="1">Uncharacterized protein</fullName>
    </submittedName>
</protein>
<organism evidence="1 2">
    <name type="scientific">Halomonas salipaludis</name>
    <dbReference type="NCBI Taxonomy" id="2032625"/>
    <lineage>
        <taxon>Bacteria</taxon>
        <taxon>Pseudomonadati</taxon>
        <taxon>Pseudomonadota</taxon>
        <taxon>Gammaproteobacteria</taxon>
        <taxon>Oceanospirillales</taxon>
        <taxon>Halomonadaceae</taxon>
        <taxon>Halomonas</taxon>
    </lineage>
</organism>
<name>A0A2A2EQB1_9GAMM</name>
<proteinExistence type="predicted"/>
<evidence type="ECO:0000313" key="2">
    <source>
        <dbReference type="Proteomes" id="UP000217771"/>
    </source>
</evidence>
<sequence>MSITLLRRGGQSRYETFQPAAHAEGLRLSWPTTFSTSESWRPLAISQALTSGTFRQRTRRKGGRGVGGAPLAADAPVLQVGRPSTAVAMAK</sequence>
<keyword evidence="2" id="KW-1185">Reference proteome</keyword>
<gene>
    <name evidence="1" type="ORF">CK498_22345</name>
</gene>
<accession>A0A2A2EQB1</accession>
<evidence type="ECO:0000313" key="1">
    <source>
        <dbReference type="EMBL" id="PAU74565.1"/>
    </source>
</evidence>
<dbReference type="Proteomes" id="UP000217771">
    <property type="component" value="Unassembled WGS sequence"/>
</dbReference>
<comment type="caution">
    <text evidence="1">The sequence shown here is derived from an EMBL/GenBank/DDBJ whole genome shotgun (WGS) entry which is preliminary data.</text>
</comment>
<dbReference type="EMBL" id="NSKB01000010">
    <property type="protein sequence ID" value="PAU74565.1"/>
    <property type="molecule type" value="Genomic_DNA"/>
</dbReference>
<dbReference type="AlphaFoldDB" id="A0A2A2EQB1"/>